<proteinExistence type="predicted"/>
<evidence type="ECO:0000313" key="1">
    <source>
        <dbReference type="EMBL" id="RWX45359.1"/>
    </source>
</evidence>
<protein>
    <submittedName>
        <fullName evidence="1">Uncharacterized protein</fullName>
    </submittedName>
</protein>
<keyword evidence="2" id="KW-1185">Reference proteome</keyword>
<dbReference type="EMBL" id="MTKO01000079">
    <property type="protein sequence ID" value="RWX45359.1"/>
    <property type="molecule type" value="Genomic_DNA"/>
</dbReference>
<name>A0A444IWU3_9BACT</name>
<dbReference type="Proteomes" id="UP000287853">
    <property type="component" value="Unassembled WGS sequence"/>
</dbReference>
<sequence>MKNAVAYAATAHTLPDTSFGIRPLDQLLGQA</sequence>
<evidence type="ECO:0000313" key="2">
    <source>
        <dbReference type="Proteomes" id="UP000287853"/>
    </source>
</evidence>
<gene>
    <name evidence="1" type="ORF">H206_00975</name>
</gene>
<reference evidence="1 2" key="1">
    <citation type="submission" date="2017-01" db="EMBL/GenBank/DDBJ databases">
        <title>The cable genome- insights into the physiology and evolution of filamentous bacteria capable of sulfide oxidation via long distance electron transfer.</title>
        <authorList>
            <person name="Schreiber L."/>
            <person name="Bjerg J.T."/>
            <person name="Boggild A."/>
            <person name="Van De Vossenberg J."/>
            <person name="Meysman F."/>
            <person name="Nielsen L.P."/>
            <person name="Schramm A."/>
            <person name="Kjeldsen K.U."/>
        </authorList>
    </citation>
    <scope>NUCLEOTIDE SEQUENCE [LARGE SCALE GENOMIC DNA]</scope>
    <source>
        <strain evidence="1">MCF</strain>
    </source>
</reference>
<dbReference type="AlphaFoldDB" id="A0A444IWU3"/>
<comment type="caution">
    <text evidence="1">The sequence shown here is derived from an EMBL/GenBank/DDBJ whole genome shotgun (WGS) entry which is preliminary data.</text>
</comment>
<organism evidence="1 2">
    <name type="scientific">Candidatus Electrothrix aarhusensis</name>
    <dbReference type="NCBI Taxonomy" id="1859131"/>
    <lineage>
        <taxon>Bacteria</taxon>
        <taxon>Pseudomonadati</taxon>
        <taxon>Thermodesulfobacteriota</taxon>
        <taxon>Desulfobulbia</taxon>
        <taxon>Desulfobulbales</taxon>
        <taxon>Desulfobulbaceae</taxon>
        <taxon>Candidatus Electrothrix</taxon>
    </lineage>
</organism>
<accession>A0A444IWU3</accession>